<evidence type="ECO:0000256" key="1">
    <source>
        <dbReference type="ARBA" id="ARBA00005417"/>
    </source>
</evidence>
<dbReference type="SUPFAM" id="SSF55021">
    <property type="entry name" value="ACT-like"/>
    <property type="match status" value="1"/>
</dbReference>
<dbReference type="GO" id="GO:0006865">
    <property type="term" value="P:amino acid transport"/>
    <property type="evidence" value="ECO:0007669"/>
    <property type="project" value="UniProtKB-KW"/>
</dbReference>
<keyword evidence="6" id="KW-1278">Translocase</keyword>
<feature type="domain" description="ABC transporter" evidence="9">
    <location>
        <begin position="2"/>
        <end position="236"/>
    </location>
</feature>
<reference evidence="10 11" key="1">
    <citation type="submission" date="2016-10" db="EMBL/GenBank/DDBJ databases">
        <authorList>
            <person name="de Groot N.N."/>
        </authorList>
    </citation>
    <scope>NUCLEOTIDE SEQUENCE [LARGE SCALE GENOMIC DNA]</scope>
    <source>
        <strain evidence="10 11">WG14</strain>
    </source>
</reference>
<keyword evidence="11" id="KW-1185">Reference proteome</keyword>
<protein>
    <submittedName>
        <fullName evidence="10">D-methionine transport system ATP-binding protein</fullName>
    </submittedName>
</protein>
<dbReference type="Proteomes" id="UP000199322">
    <property type="component" value="Unassembled WGS sequence"/>
</dbReference>
<dbReference type="PANTHER" id="PTHR43166">
    <property type="entry name" value="AMINO ACID IMPORT ATP-BINDING PROTEIN"/>
    <property type="match status" value="1"/>
</dbReference>
<evidence type="ECO:0000256" key="6">
    <source>
        <dbReference type="ARBA" id="ARBA00022967"/>
    </source>
</evidence>
<evidence type="ECO:0000256" key="2">
    <source>
        <dbReference type="ARBA" id="ARBA00022448"/>
    </source>
</evidence>
<dbReference type="SMART" id="SM00930">
    <property type="entry name" value="NIL"/>
    <property type="match status" value="1"/>
</dbReference>
<keyword evidence="3" id="KW-1003">Cell membrane</keyword>
<gene>
    <name evidence="10" type="ORF">SAMN04488588_0007</name>
</gene>
<dbReference type="Pfam" id="PF00005">
    <property type="entry name" value="ABC_tran"/>
    <property type="match status" value="1"/>
</dbReference>
<dbReference type="EMBL" id="FMYV01000001">
    <property type="protein sequence ID" value="SDB95284.1"/>
    <property type="molecule type" value="Genomic_DNA"/>
</dbReference>
<evidence type="ECO:0000256" key="5">
    <source>
        <dbReference type="ARBA" id="ARBA00022840"/>
    </source>
</evidence>
<dbReference type="Gene3D" id="3.30.70.260">
    <property type="match status" value="1"/>
</dbReference>
<accession>A0A1G6HM65</accession>
<dbReference type="Pfam" id="PF09383">
    <property type="entry name" value="NIL"/>
    <property type="match status" value="1"/>
</dbReference>
<evidence type="ECO:0000256" key="8">
    <source>
        <dbReference type="ARBA" id="ARBA00023136"/>
    </source>
</evidence>
<keyword evidence="4" id="KW-0547">Nucleotide-binding</keyword>
<dbReference type="SUPFAM" id="SSF52540">
    <property type="entry name" value="P-loop containing nucleoside triphosphate hydrolases"/>
    <property type="match status" value="1"/>
</dbReference>
<dbReference type="PANTHER" id="PTHR43166:SF30">
    <property type="entry name" value="METHIONINE IMPORT ATP-BINDING PROTEIN METN"/>
    <property type="match status" value="1"/>
</dbReference>
<dbReference type="AlphaFoldDB" id="A0A1G6HM65"/>
<dbReference type="RefSeq" id="WP_091401609.1">
    <property type="nucleotide sequence ID" value="NZ_FMYV01000001.1"/>
</dbReference>
<dbReference type="GO" id="GO:0016887">
    <property type="term" value="F:ATP hydrolysis activity"/>
    <property type="evidence" value="ECO:0007669"/>
    <property type="project" value="InterPro"/>
</dbReference>
<keyword evidence="5 10" id="KW-0067">ATP-binding</keyword>
<evidence type="ECO:0000313" key="11">
    <source>
        <dbReference type="Proteomes" id="UP000199322"/>
    </source>
</evidence>
<evidence type="ECO:0000256" key="3">
    <source>
        <dbReference type="ARBA" id="ARBA00022475"/>
    </source>
</evidence>
<comment type="similarity">
    <text evidence="1">Belongs to the ABC transporter superfamily.</text>
</comment>
<evidence type="ECO:0000313" key="10">
    <source>
        <dbReference type="EMBL" id="SDB95284.1"/>
    </source>
</evidence>
<evidence type="ECO:0000256" key="4">
    <source>
        <dbReference type="ARBA" id="ARBA00022741"/>
    </source>
</evidence>
<proteinExistence type="inferred from homology"/>
<dbReference type="InterPro" id="IPR050086">
    <property type="entry name" value="MetN_ABC_transporter-like"/>
</dbReference>
<dbReference type="InterPro" id="IPR003593">
    <property type="entry name" value="AAA+_ATPase"/>
</dbReference>
<dbReference type="SMART" id="SM00382">
    <property type="entry name" value="AAA"/>
    <property type="match status" value="1"/>
</dbReference>
<dbReference type="InterPro" id="IPR027417">
    <property type="entry name" value="P-loop_NTPase"/>
</dbReference>
<dbReference type="STRING" id="28234.SAMN04488588_0007"/>
<keyword evidence="2" id="KW-0813">Transport</keyword>
<keyword evidence="7" id="KW-0029">Amino-acid transport</keyword>
<sequence>MLEVKDLNLIYNQKLHVLKNINFEVKKGEVAGIIGLSGAGKTSILRSLVLLEKPTSGEIKLNGKDLSKLKERDLMIERKKISVVFQNYNLLSTRTVYENIALPLEINKEKNIKDRVLKLAEEVGLKDRLDHYPSSLSGGEKQRTAIARGMINNPEILLLDEPTSALDPNTTDRILKLVLDLNKKHDLSTIIVTHEMDVIKRACDRVVYLKNGEVNFFGPVYKFFIEKEKEIYEEFYKEINIDWKATRKKSGKENQKLIKVTFYGDSTHEPILDEISKKYDVKLNYIYGKIEHLKLKPYGTLIIVVEYEDRDIEGFMKELESKVYKLEELL</sequence>
<dbReference type="Gene3D" id="3.40.50.300">
    <property type="entry name" value="P-loop containing nucleotide triphosphate hydrolases"/>
    <property type="match status" value="1"/>
</dbReference>
<evidence type="ECO:0000259" key="9">
    <source>
        <dbReference type="PROSITE" id="PS50893"/>
    </source>
</evidence>
<dbReference type="GO" id="GO:0005524">
    <property type="term" value="F:ATP binding"/>
    <property type="evidence" value="ECO:0007669"/>
    <property type="project" value="UniProtKB-KW"/>
</dbReference>
<dbReference type="PROSITE" id="PS50893">
    <property type="entry name" value="ABC_TRANSPORTER_2"/>
    <property type="match status" value="1"/>
</dbReference>
<evidence type="ECO:0000256" key="7">
    <source>
        <dbReference type="ARBA" id="ARBA00022970"/>
    </source>
</evidence>
<name>A0A1G6HM65_9BACT</name>
<dbReference type="InterPro" id="IPR003439">
    <property type="entry name" value="ABC_transporter-like_ATP-bd"/>
</dbReference>
<dbReference type="InterPro" id="IPR018449">
    <property type="entry name" value="NIL_domain"/>
</dbReference>
<organism evidence="10 11">
    <name type="scientific">Geotoga petraea</name>
    <dbReference type="NCBI Taxonomy" id="28234"/>
    <lineage>
        <taxon>Bacteria</taxon>
        <taxon>Thermotogati</taxon>
        <taxon>Thermotogota</taxon>
        <taxon>Thermotogae</taxon>
        <taxon>Petrotogales</taxon>
        <taxon>Petrotogaceae</taxon>
        <taxon>Geotoga</taxon>
    </lineage>
</organism>
<dbReference type="InterPro" id="IPR045865">
    <property type="entry name" value="ACT-like_dom_sf"/>
</dbReference>
<dbReference type="GO" id="GO:0005886">
    <property type="term" value="C:plasma membrane"/>
    <property type="evidence" value="ECO:0007669"/>
    <property type="project" value="UniProtKB-ARBA"/>
</dbReference>
<keyword evidence="8" id="KW-0472">Membrane</keyword>
<dbReference type="FunFam" id="3.40.50.300:FF:000056">
    <property type="entry name" value="Cell division ATP-binding protein FtsE"/>
    <property type="match status" value="1"/>
</dbReference>